<dbReference type="SUPFAM" id="SSF53850">
    <property type="entry name" value="Periplasmic binding protein-like II"/>
    <property type="match status" value="2"/>
</dbReference>
<comment type="caution">
    <text evidence="3">The sequence shown here is derived from an EMBL/GenBank/DDBJ whole genome shotgun (WGS) entry which is preliminary data.</text>
</comment>
<dbReference type="CDD" id="cd13529">
    <property type="entry name" value="PBP2_transferrin"/>
    <property type="match status" value="1"/>
</dbReference>
<proteinExistence type="predicted"/>
<evidence type="ECO:0000256" key="1">
    <source>
        <dbReference type="SAM" id="SignalP"/>
    </source>
</evidence>
<feature type="domain" description="Transferrin-like" evidence="2">
    <location>
        <begin position="19"/>
        <end position="347"/>
    </location>
</feature>
<accession>A0ABD2X940</accession>
<sequence length="707" mass="79595">MALLTFVDALVHVADAGSLKFCTTEKRSERQNDALMRSCANLKLKSSDISCVVASDRLSCLRMIQVGTADFTVLEPEDLSLATLSTAKEGEAAVDIRVTHELRMFDKGKPQLDVEMIALVKNRFDNRWVTKNKKLCYIGLEIGHSQNYHYHYTTYFERWLIPRGCDRNKTLLENRLADLSSHFESACIAGPWSLDSVYDGRLKSKYRNLCALCGSPSGCFEGDKFYGLQGAINCLLENVGDIAWLSRSHALPYFAELASYGFSLLCPDGMFIPLSVNKTCTWIAEPRSVIAARSDVADLVSKKVSDIQELGKDFYPVIHATYKFSYLASTRPLSPEDYMLKFQGYLSAKGEKTCQPDREVRWCVASNQEASKCGWLQSAAAALDVEPRISCIQQRDRQAALDAVRDDRCDVFVARPHEEIHARSMNLTPIVHLISKQNLDSSRFAAIVRKDAKFRSFDDLKGKRACFTAIKSVGWNAFYSAIRGSLPRLPCDDVEAVSRFFNRSCVYDLGGREKSSLPENLYSLCNQSHFEKSLGPEENTFKCLMNGADVAFVNVGAAKRYYSGFSIFHMNYRTLCENEDRLDEGPCFLAETTLGSVLGRKNITQVRREEIYQLFLQLDRFFGRTHDRETAMFMMYNTFDGQSNVIFPDQTQLIQRHVSDLRHSRTYEEVLASLQDKVVCGLSGAPTVASSAWTISAIVVLGLLRIL</sequence>
<dbReference type="Gene3D" id="3.40.190.10">
    <property type="entry name" value="Periplasmic binding protein-like II"/>
    <property type="match status" value="4"/>
</dbReference>
<dbReference type="PROSITE" id="PS51408">
    <property type="entry name" value="TRANSFERRIN_LIKE_4"/>
    <property type="match status" value="2"/>
</dbReference>
<dbReference type="PANTHER" id="PTHR11485:SF54">
    <property type="entry name" value="TRANSFERRIN"/>
    <property type="match status" value="1"/>
</dbReference>
<protein>
    <recommendedName>
        <fullName evidence="2">Transferrin-like domain-containing protein</fullName>
    </recommendedName>
</protein>
<dbReference type="AlphaFoldDB" id="A0ABD2X940"/>
<feature type="chain" id="PRO_5044870512" description="Transferrin-like domain-containing protein" evidence="1">
    <location>
        <begin position="17"/>
        <end position="707"/>
    </location>
</feature>
<gene>
    <name evidence="3" type="ORF">TKK_004927</name>
</gene>
<keyword evidence="1" id="KW-0732">Signal</keyword>
<dbReference type="Proteomes" id="UP001627154">
    <property type="component" value="Unassembled WGS sequence"/>
</dbReference>
<evidence type="ECO:0000313" key="3">
    <source>
        <dbReference type="EMBL" id="KAL3401901.1"/>
    </source>
</evidence>
<evidence type="ECO:0000313" key="4">
    <source>
        <dbReference type="Proteomes" id="UP001627154"/>
    </source>
</evidence>
<feature type="domain" description="Transferrin-like" evidence="2">
    <location>
        <begin position="360"/>
        <end position="676"/>
    </location>
</feature>
<feature type="signal peptide" evidence="1">
    <location>
        <begin position="1"/>
        <end position="16"/>
    </location>
</feature>
<dbReference type="PANTHER" id="PTHR11485">
    <property type="entry name" value="TRANSFERRIN"/>
    <property type="match status" value="1"/>
</dbReference>
<keyword evidence="4" id="KW-1185">Reference proteome</keyword>
<organism evidence="3 4">
    <name type="scientific">Trichogramma kaykai</name>
    <dbReference type="NCBI Taxonomy" id="54128"/>
    <lineage>
        <taxon>Eukaryota</taxon>
        <taxon>Metazoa</taxon>
        <taxon>Ecdysozoa</taxon>
        <taxon>Arthropoda</taxon>
        <taxon>Hexapoda</taxon>
        <taxon>Insecta</taxon>
        <taxon>Pterygota</taxon>
        <taxon>Neoptera</taxon>
        <taxon>Endopterygota</taxon>
        <taxon>Hymenoptera</taxon>
        <taxon>Apocrita</taxon>
        <taxon>Proctotrupomorpha</taxon>
        <taxon>Chalcidoidea</taxon>
        <taxon>Trichogrammatidae</taxon>
        <taxon>Trichogramma</taxon>
    </lineage>
</organism>
<dbReference type="Pfam" id="PF00405">
    <property type="entry name" value="Transferrin"/>
    <property type="match status" value="2"/>
</dbReference>
<name>A0ABD2X940_9HYME</name>
<evidence type="ECO:0000259" key="2">
    <source>
        <dbReference type="PROSITE" id="PS51408"/>
    </source>
</evidence>
<dbReference type="InterPro" id="IPR001156">
    <property type="entry name" value="Transferrin-like_dom"/>
</dbReference>
<dbReference type="EMBL" id="JBJJXI010000041">
    <property type="protein sequence ID" value="KAL3401901.1"/>
    <property type="molecule type" value="Genomic_DNA"/>
</dbReference>
<dbReference type="PRINTS" id="PR00422">
    <property type="entry name" value="TRANSFERRIN"/>
</dbReference>
<reference evidence="3 4" key="1">
    <citation type="journal article" date="2024" name="bioRxiv">
        <title>A reference genome for Trichogramma kaykai: A tiny desert-dwelling parasitoid wasp with competing sex-ratio distorters.</title>
        <authorList>
            <person name="Culotta J."/>
            <person name="Lindsey A.R."/>
        </authorList>
    </citation>
    <scope>NUCLEOTIDE SEQUENCE [LARGE SCALE GENOMIC DNA]</scope>
    <source>
        <strain evidence="3 4">KSX58</strain>
    </source>
</reference>
<dbReference type="SMART" id="SM00094">
    <property type="entry name" value="TR_FER"/>
    <property type="match status" value="1"/>
</dbReference>